<evidence type="ECO:0000313" key="4">
    <source>
        <dbReference type="Proteomes" id="UP001408594"/>
    </source>
</evidence>
<evidence type="ECO:0000313" key="3">
    <source>
        <dbReference type="EMBL" id="GAA5526063.1"/>
    </source>
</evidence>
<organism evidence="3 4">
    <name type="scientific">Microbulbifer aestuariivivens</name>
    <dbReference type="NCBI Taxonomy" id="1908308"/>
    <lineage>
        <taxon>Bacteria</taxon>
        <taxon>Pseudomonadati</taxon>
        <taxon>Pseudomonadota</taxon>
        <taxon>Gammaproteobacteria</taxon>
        <taxon>Cellvibrionales</taxon>
        <taxon>Microbulbiferaceae</taxon>
        <taxon>Microbulbifer</taxon>
    </lineage>
</organism>
<evidence type="ECO:0000256" key="2">
    <source>
        <dbReference type="SAM" id="MobiDB-lite"/>
    </source>
</evidence>
<gene>
    <name evidence="3" type="ORF">Maes01_02652</name>
</gene>
<dbReference type="RefSeq" id="WP_345552226.1">
    <property type="nucleotide sequence ID" value="NZ_BAABRT010000025.1"/>
</dbReference>
<evidence type="ECO:0000256" key="1">
    <source>
        <dbReference type="SAM" id="Coils"/>
    </source>
</evidence>
<reference evidence="3 4" key="1">
    <citation type="submission" date="2024-02" db="EMBL/GenBank/DDBJ databases">
        <title>Microbulbifer aestuariivivens NBRC 112533.</title>
        <authorList>
            <person name="Ichikawa N."/>
            <person name="Katano-Makiyama Y."/>
            <person name="Hidaka K."/>
        </authorList>
    </citation>
    <scope>NUCLEOTIDE SEQUENCE [LARGE SCALE GENOMIC DNA]</scope>
    <source>
        <strain evidence="3 4">NBRC 112533</strain>
    </source>
</reference>
<keyword evidence="4" id="KW-1185">Reference proteome</keyword>
<feature type="coiled-coil region" evidence="1">
    <location>
        <begin position="21"/>
        <end position="62"/>
    </location>
</feature>
<evidence type="ECO:0008006" key="5">
    <source>
        <dbReference type="Google" id="ProtNLM"/>
    </source>
</evidence>
<protein>
    <recommendedName>
        <fullName evidence="5">DUF1043 family protein</fullName>
    </recommendedName>
</protein>
<dbReference type="EMBL" id="BAABRT010000025">
    <property type="protein sequence ID" value="GAA5526063.1"/>
    <property type="molecule type" value="Genomic_DNA"/>
</dbReference>
<dbReference type="Proteomes" id="UP001408594">
    <property type="component" value="Unassembled WGS sequence"/>
</dbReference>
<accession>A0ABP9WTY2</accession>
<proteinExistence type="predicted"/>
<name>A0ABP9WTY2_9GAMM</name>
<sequence>MRFFLILAVFVIAFGGAAMLYEQESRKVKGVLEQVTELQAQMGDLQAEVNRLRGELQAVKLTQQRRLQLNGELARERQARLGAVEGAEALEGAEDTVRQRPQGPKGRILAASDVTSAAPVIRPGGEEDPEWSRPTVDAEEYRRKVPQEASAPVTAHP</sequence>
<feature type="region of interest" description="Disordered" evidence="2">
    <location>
        <begin position="111"/>
        <end position="157"/>
    </location>
</feature>
<comment type="caution">
    <text evidence="3">The sequence shown here is derived from an EMBL/GenBank/DDBJ whole genome shotgun (WGS) entry which is preliminary data.</text>
</comment>
<keyword evidence="1" id="KW-0175">Coiled coil</keyword>